<evidence type="ECO:0000313" key="3">
    <source>
        <dbReference type="Proteomes" id="UP000299102"/>
    </source>
</evidence>
<sequence>MPGASLYVFAEQTRPCTRYEVPCRASKPVGFSILLSVAAVIFRKEHEDQSPCSILIPLSLPLPIRKKPEKMRRRYVLYRSDTSAPPLVLSDPRGARIVAVPRGISCQEQCEKEKRACEPPEYSGPPPLMGTRDSGGITDTLPASWIGIGYMTKE</sequence>
<evidence type="ECO:0000256" key="1">
    <source>
        <dbReference type="SAM" id="MobiDB-lite"/>
    </source>
</evidence>
<evidence type="ECO:0000313" key="2">
    <source>
        <dbReference type="EMBL" id="GBP32937.1"/>
    </source>
</evidence>
<dbReference type="AlphaFoldDB" id="A0A4C1V3S3"/>
<dbReference type="EMBL" id="BGZK01000267">
    <property type="protein sequence ID" value="GBP32937.1"/>
    <property type="molecule type" value="Genomic_DNA"/>
</dbReference>
<feature type="region of interest" description="Disordered" evidence="1">
    <location>
        <begin position="117"/>
        <end position="136"/>
    </location>
</feature>
<dbReference type="Proteomes" id="UP000299102">
    <property type="component" value="Unassembled WGS sequence"/>
</dbReference>
<name>A0A4C1V3S3_EUMVA</name>
<reference evidence="2 3" key="1">
    <citation type="journal article" date="2019" name="Commun. Biol.">
        <title>The bagworm genome reveals a unique fibroin gene that provides high tensile strength.</title>
        <authorList>
            <person name="Kono N."/>
            <person name="Nakamura H."/>
            <person name="Ohtoshi R."/>
            <person name="Tomita M."/>
            <person name="Numata K."/>
            <person name="Arakawa K."/>
        </authorList>
    </citation>
    <scope>NUCLEOTIDE SEQUENCE [LARGE SCALE GENOMIC DNA]</scope>
</reference>
<keyword evidence="3" id="KW-1185">Reference proteome</keyword>
<organism evidence="2 3">
    <name type="scientific">Eumeta variegata</name>
    <name type="common">Bagworm moth</name>
    <name type="synonym">Eumeta japonica</name>
    <dbReference type="NCBI Taxonomy" id="151549"/>
    <lineage>
        <taxon>Eukaryota</taxon>
        <taxon>Metazoa</taxon>
        <taxon>Ecdysozoa</taxon>
        <taxon>Arthropoda</taxon>
        <taxon>Hexapoda</taxon>
        <taxon>Insecta</taxon>
        <taxon>Pterygota</taxon>
        <taxon>Neoptera</taxon>
        <taxon>Endopterygota</taxon>
        <taxon>Lepidoptera</taxon>
        <taxon>Glossata</taxon>
        <taxon>Ditrysia</taxon>
        <taxon>Tineoidea</taxon>
        <taxon>Psychidae</taxon>
        <taxon>Oiketicinae</taxon>
        <taxon>Eumeta</taxon>
    </lineage>
</organism>
<comment type="caution">
    <text evidence="2">The sequence shown here is derived from an EMBL/GenBank/DDBJ whole genome shotgun (WGS) entry which is preliminary data.</text>
</comment>
<accession>A0A4C1V3S3</accession>
<protein>
    <submittedName>
        <fullName evidence="2">Uncharacterized protein</fullName>
    </submittedName>
</protein>
<proteinExistence type="predicted"/>
<gene>
    <name evidence="2" type="ORF">EVAR_20115_1</name>
</gene>